<gene>
    <name evidence="2" type="ORF">RCL2_001915300</name>
</gene>
<dbReference type="AlphaFoldDB" id="A0A8H3QWY5"/>
<feature type="compositionally biased region" description="Basic and acidic residues" evidence="1">
    <location>
        <begin position="288"/>
        <end position="313"/>
    </location>
</feature>
<reference evidence="2" key="1">
    <citation type="submission" date="2019-10" db="EMBL/GenBank/DDBJ databases">
        <title>Conservation and host-specific expression of non-tandemly repeated heterogenous ribosome RNA gene in arbuscular mycorrhizal fungi.</title>
        <authorList>
            <person name="Maeda T."/>
            <person name="Kobayashi Y."/>
            <person name="Nakagawa T."/>
            <person name="Ezawa T."/>
            <person name="Yamaguchi K."/>
            <person name="Bino T."/>
            <person name="Nishimoto Y."/>
            <person name="Shigenobu S."/>
            <person name="Kawaguchi M."/>
        </authorList>
    </citation>
    <scope>NUCLEOTIDE SEQUENCE</scope>
    <source>
        <strain evidence="2">HR1</strain>
    </source>
</reference>
<dbReference type="OrthoDB" id="2427805at2759"/>
<comment type="caution">
    <text evidence="2">The sequence shown here is derived from an EMBL/GenBank/DDBJ whole genome shotgun (WGS) entry which is preliminary data.</text>
</comment>
<protein>
    <submittedName>
        <fullName evidence="2">C2H2-type zinc finger transcription factor</fullName>
    </submittedName>
</protein>
<feature type="region of interest" description="Disordered" evidence="1">
    <location>
        <begin position="288"/>
        <end position="354"/>
    </location>
</feature>
<organism evidence="2 3">
    <name type="scientific">Rhizophagus clarus</name>
    <dbReference type="NCBI Taxonomy" id="94130"/>
    <lineage>
        <taxon>Eukaryota</taxon>
        <taxon>Fungi</taxon>
        <taxon>Fungi incertae sedis</taxon>
        <taxon>Mucoromycota</taxon>
        <taxon>Glomeromycotina</taxon>
        <taxon>Glomeromycetes</taxon>
        <taxon>Glomerales</taxon>
        <taxon>Glomeraceae</taxon>
        <taxon>Rhizophagus</taxon>
    </lineage>
</organism>
<dbReference type="EMBL" id="BLAL01000215">
    <property type="protein sequence ID" value="GES92374.1"/>
    <property type="molecule type" value="Genomic_DNA"/>
</dbReference>
<evidence type="ECO:0000313" key="2">
    <source>
        <dbReference type="EMBL" id="GES92374.1"/>
    </source>
</evidence>
<accession>A0A8H3QWY5</accession>
<feature type="compositionally biased region" description="Low complexity" evidence="1">
    <location>
        <begin position="319"/>
        <end position="328"/>
    </location>
</feature>
<name>A0A8H3QWY5_9GLOM</name>
<sequence>MKEMAQHRENFDEYTLKETRKFNQTLTQTSQNFVINTPDGSLNLEAALRIERMSAAEKSTSRTTTACRKIFSITKLNPEDAQYAAGNFYFYVYNGERIYVAEILAVFKKRDTSYLRADSLDGLNANRIHAILYKQDISDPHKFQRILDPSRIQYVLEEYSFRFINPLDNVEVRSQPTSNFLGKYIILTAIQLQFYNVNKAISRSNGSGNLLKQRLERAQWCVVQAVFEGIKRTESAVSHGRGYSSVLARNYRRTQEGSCKRNYSIKTIDAYQAVGENVGDEIVDECKQSSKRLEKDKQEQSRSRSGADYHDDSVNNVESQDPISVSDSDISDQEATDNQEMEETNDKVEVAKKNKTGPLRLSEANRKEIYEAYKLMDRRYMWKLTSGKVIEDELYKLGRELEFEHAVHSFILDIDDELVADCFTETELREIELTPIPEVPELSDEVDHFLNKFVGKTNLKEIRQLIKEASFGIDYDYEKHHDMDYICLALHALVREIESGKITDANLENWFNCHVWSMVFDQAFGNLKTIAVVGGESTSVSTAIRKNKKSKRKLGDRRKIGRRGDWILRAVGNGDKNEFGAGETGHSWVDRYGTKYLREGGLKLPKVLKDMLLNLMEKIGWNEEVRNKIQTVGIIHGGLMMTIAYIDNPRGYICRYRRSDLMEVPDVAEKFESILPILASVLNIKSVVRETIKMVQKNGQINKSFKSAGLQKRPRDENRSHLSACMSTPKKMRVCAKVDTRSYPTSPCPGCLNDEPLI</sequence>
<evidence type="ECO:0000256" key="1">
    <source>
        <dbReference type="SAM" id="MobiDB-lite"/>
    </source>
</evidence>
<dbReference type="Proteomes" id="UP000615446">
    <property type="component" value="Unassembled WGS sequence"/>
</dbReference>
<feature type="compositionally biased region" description="Acidic residues" evidence="1">
    <location>
        <begin position="329"/>
        <end position="343"/>
    </location>
</feature>
<evidence type="ECO:0000313" key="3">
    <source>
        <dbReference type="Proteomes" id="UP000615446"/>
    </source>
</evidence>
<proteinExistence type="predicted"/>